<dbReference type="SUPFAM" id="SSF53474">
    <property type="entry name" value="alpha/beta-Hydrolases"/>
    <property type="match status" value="1"/>
</dbReference>
<dbReference type="Pfam" id="PF01738">
    <property type="entry name" value="DLH"/>
    <property type="match status" value="1"/>
</dbReference>
<dbReference type="InterPro" id="IPR002925">
    <property type="entry name" value="Dienelactn_hydro"/>
</dbReference>
<dbReference type="InterPro" id="IPR051049">
    <property type="entry name" value="Dienelactone_hydrolase-like"/>
</dbReference>
<evidence type="ECO:0000313" key="3">
    <source>
        <dbReference type="Proteomes" id="UP001143347"/>
    </source>
</evidence>
<protein>
    <submittedName>
        <fullName evidence="2">Dienelactone hydrolase family protein</fullName>
    </submittedName>
</protein>
<dbReference type="GO" id="GO:0016787">
    <property type="term" value="F:hydrolase activity"/>
    <property type="evidence" value="ECO:0007669"/>
    <property type="project" value="UniProtKB-KW"/>
</dbReference>
<dbReference type="AlphaFoldDB" id="A0A9X3D4U4"/>
<sequence>MADAYVTTPDDVPGPMPGVLFIVDAIGLRPQTKAMADRIASWGYVVLAPNVFYRDGTAPTLEPVGDLTEPENRATFMSEAMSRVKALTNDLAERDLSVYIDTLRGRDDVRHSDIGVTGYCMGGRLALLAAATRPDAVGAIGMFHTGGLVTDNPDSPHRLLPRIRADVLAIHADQDRSLPPEAVAEFEHALTSCGVSHSAWVHEGAHHGFTMADTAVYHPAASEEHFERLDELFTRTLR</sequence>
<keyword evidence="3" id="KW-1185">Reference proteome</keyword>
<evidence type="ECO:0000259" key="1">
    <source>
        <dbReference type="Pfam" id="PF01738"/>
    </source>
</evidence>
<dbReference type="Proteomes" id="UP001143347">
    <property type="component" value="Unassembled WGS sequence"/>
</dbReference>
<organism evidence="2 3">
    <name type="scientific">Gordonia aquimaris</name>
    <dbReference type="NCBI Taxonomy" id="2984863"/>
    <lineage>
        <taxon>Bacteria</taxon>
        <taxon>Bacillati</taxon>
        <taxon>Actinomycetota</taxon>
        <taxon>Actinomycetes</taxon>
        <taxon>Mycobacteriales</taxon>
        <taxon>Gordoniaceae</taxon>
        <taxon>Gordonia</taxon>
    </lineage>
</organism>
<comment type="caution">
    <text evidence="2">The sequence shown here is derived from an EMBL/GenBank/DDBJ whole genome shotgun (WGS) entry which is preliminary data.</text>
</comment>
<dbReference type="PANTHER" id="PTHR46623">
    <property type="entry name" value="CARBOXYMETHYLENEBUTENOLIDASE-RELATED"/>
    <property type="match status" value="1"/>
</dbReference>
<accession>A0A9X3D4U4</accession>
<name>A0A9X3D4U4_9ACTN</name>
<reference evidence="2" key="1">
    <citation type="submission" date="2022-10" db="EMBL/GenBank/DDBJ databases">
        <title>WGS of marine actinomycetes from Thailand.</title>
        <authorList>
            <person name="Thawai C."/>
        </authorList>
    </citation>
    <scope>NUCLEOTIDE SEQUENCE</scope>
    <source>
        <strain evidence="2">SW21</strain>
    </source>
</reference>
<dbReference type="EMBL" id="JAPKFM010000004">
    <property type="protein sequence ID" value="MCX2963637.1"/>
    <property type="molecule type" value="Genomic_DNA"/>
</dbReference>
<dbReference type="PANTHER" id="PTHR46623:SF10">
    <property type="entry name" value="CARBOXYMETHYLENEBUTENOLIDASE HOMOLOG"/>
    <property type="match status" value="1"/>
</dbReference>
<proteinExistence type="predicted"/>
<feature type="domain" description="Dienelactone hydrolase" evidence="1">
    <location>
        <begin position="3"/>
        <end position="235"/>
    </location>
</feature>
<dbReference type="InterPro" id="IPR029058">
    <property type="entry name" value="AB_hydrolase_fold"/>
</dbReference>
<dbReference type="RefSeq" id="WP_266060712.1">
    <property type="nucleotide sequence ID" value="NZ_JAPKFM010000004.1"/>
</dbReference>
<gene>
    <name evidence="2" type="ORF">OSB52_05955</name>
</gene>
<dbReference type="Gene3D" id="3.40.50.1820">
    <property type="entry name" value="alpha/beta hydrolase"/>
    <property type="match status" value="1"/>
</dbReference>
<keyword evidence="2" id="KW-0378">Hydrolase</keyword>
<evidence type="ECO:0000313" key="2">
    <source>
        <dbReference type="EMBL" id="MCX2963637.1"/>
    </source>
</evidence>